<reference evidence="3" key="1">
    <citation type="journal article" date="2019" name="Int. J. Syst. Evol. Microbiol.">
        <title>The Global Catalogue of Microorganisms (GCM) 10K type strain sequencing project: providing services to taxonomists for standard genome sequencing and annotation.</title>
        <authorList>
            <consortium name="The Broad Institute Genomics Platform"/>
            <consortium name="The Broad Institute Genome Sequencing Center for Infectious Disease"/>
            <person name="Wu L."/>
            <person name="Ma J."/>
        </authorList>
    </citation>
    <scope>NUCLEOTIDE SEQUENCE [LARGE SCALE GENOMIC DNA]</scope>
    <source>
        <strain evidence="3">JCM 30346</strain>
    </source>
</reference>
<dbReference type="InterPro" id="IPR000792">
    <property type="entry name" value="Tscrpt_reg_LuxR_C"/>
</dbReference>
<keyword evidence="3" id="KW-1185">Reference proteome</keyword>
<evidence type="ECO:0000259" key="1">
    <source>
        <dbReference type="SMART" id="SM00421"/>
    </source>
</evidence>
<organism evidence="2 3">
    <name type="scientific">Sphaerisporangium aureirubrum</name>
    <dbReference type="NCBI Taxonomy" id="1544736"/>
    <lineage>
        <taxon>Bacteria</taxon>
        <taxon>Bacillati</taxon>
        <taxon>Actinomycetota</taxon>
        <taxon>Actinomycetes</taxon>
        <taxon>Streptosporangiales</taxon>
        <taxon>Streptosporangiaceae</taxon>
        <taxon>Sphaerisporangium</taxon>
    </lineage>
</organism>
<evidence type="ECO:0000313" key="3">
    <source>
        <dbReference type="Proteomes" id="UP001596137"/>
    </source>
</evidence>
<feature type="domain" description="HTH luxR-type" evidence="1">
    <location>
        <begin position="183"/>
        <end position="240"/>
    </location>
</feature>
<protein>
    <recommendedName>
        <fullName evidence="1">HTH luxR-type domain-containing protein</fullName>
    </recommendedName>
</protein>
<name>A0ABW1NUY7_9ACTN</name>
<gene>
    <name evidence="2" type="ORF">ACFP1K_37385</name>
</gene>
<dbReference type="Proteomes" id="UP001596137">
    <property type="component" value="Unassembled WGS sequence"/>
</dbReference>
<dbReference type="EMBL" id="JBHSRF010000105">
    <property type="protein sequence ID" value="MFC6086888.1"/>
    <property type="molecule type" value="Genomic_DNA"/>
</dbReference>
<evidence type="ECO:0000313" key="2">
    <source>
        <dbReference type="EMBL" id="MFC6086888.1"/>
    </source>
</evidence>
<proteinExistence type="predicted"/>
<dbReference type="RefSeq" id="WP_380762505.1">
    <property type="nucleotide sequence ID" value="NZ_JBHSRF010000105.1"/>
</dbReference>
<dbReference type="InterPro" id="IPR036388">
    <property type="entry name" value="WH-like_DNA-bd_sf"/>
</dbReference>
<accession>A0ABW1NUY7</accession>
<comment type="caution">
    <text evidence="2">The sequence shown here is derived from an EMBL/GenBank/DDBJ whole genome shotgun (WGS) entry which is preliminary data.</text>
</comment>
<dbReference type="InterPro" id="IPR016032">
    <property type="entry name" value="Sig_transdc_resp-reg_C-effctor"/>
</dbReference>
<sequence>MADLSMRHLSGDAIDEAQHIIEEALTAYRRRLSEGLTLIGPDRVRKILTEAFAHPAGAQVRVACGSSSEDDEPELADLLLGTARPGHPEALILHCHPPVPDQSKSPLLNSTPADGFQVRFSSARLPYMILVDDHTVIMRTSRQPGEIHDVLIQNRDLAYMLTRIHDVWWRCAAEPQPAPGIAGVTLDFTQMHVLAYLRDGVKDETAAREMNISLRTYRRKVAGILRSMDANSRFQAGLKAAQLGLMLLRDEMAGKRDDKTD</sequence>
<dbReference type="SUPFAM" id="SSF46894">
    <property type="entry name" value="C-terminal effector domain of the bipartite response regulators"/>
    <property type="match status" value="1"/>
</dbReference>
<dbReference type="SMART" id="SM00421">
    <property type="entry name" value="HTH_LUXR"/>
    <property type="match status" value="1"/>
</dbReference>
<dbReference type="Gene3D" id="1.10.10.10">
    <property type="entry name" value="Winged helix-like DNA-binding domain superfamily/Winged helix DNA-binding domain"/>
    <property type="match status" value="1"/>
</dbReference>